<dbReference type="Proteomes" id="UP000002216">
    <property type="component" value="Chromosome"/>
</dbReference>
<dbReference type="OrthoDB" id="9805269at2"/>
<dbReference type="EMBL" id="CP001629">
    <property type="protein sequence ID" value="ACU88436.1"/>
    <property type="molecule type" value="Genomic_DNA"/>
</dbReference>
<feature type="active site" description="Proton acceptor" evidence="5 7">
    <location>
        <position position="332"/>
    </location>
</feature>
<dbReference type="EC" id="1.1.1.23" evidence="5"/>
<feature type="binding site" evidence="5 8">
    <location>
        <position position="264"/>
    </location>
    <ligand>
        <name>substrate</name>
    </ligand>
</feature>
<dbReference type="NCBIfam" id="TIGR00069">
    <property type="entry name" value="hisD"/>
    <property type="match status" value="1"/>
</dbReference>
<feature type="binding site" evidence="5 9">
    <location>
        <position position="264"/>
    </location>
    <ligand>
        <name>Zn(2+)</name>
        <dbReference type="ChEBI" id="CHEBI:29105"/>
    </ligand>
</feature>
<feature type="binding site" evidence="5 8">
    <location>
        <position position="366"/>
    </location>
    <ligand>
        <name>substrate</name>
    </ligand>
</feature>
<evidence type="ECO:0000256" key="5">
    <source>
        <dbReference type="HAMAP-Rule" id="MF_01024"/>
    </source>
</evidence>
<dbReference type="InterPro" id="IPR001692">
    <property type="entry name" value="Histidinol_DH_CS"/>
</dbReference>
<feature type="binding site" evidence="5 8">
    <location>
        <position position="267"/>
    </location>
    <ligand>
        <name>substrate</name>
    </ligand>
</feature>
<dbReference type="PROSITE" id="PS00611">
    <property type="entry name" value="HISOL_DEHYDROGENASE"/>
    <property type="match status" value="1"/>
</dbReference>
<dbReference type="SUPFAM" id="SSF53720">
    <property type="entry name" value="ALDH-like"/>
    <property type="match status" value="1"/>
</dbReference>
<dbReference type="GO" id="GO:0004399">
    <property type="term" value="F:histidinol dehydrogenase activity"/>
    <property type="evidence" value="ECO:0007669"/>
    <property type="project" value="UniProtKB-UniRule"/>
</dbReference>
<dbReference type="InterPro" id="IPR012131">
    <property type="entry name" value="Hstdl_DH"/>
</dbReference>
<sequence>MPLRFLEYTSPNDWTAIASWMARRDAGEDNVEPLVRDILAQVRERGDEAVAEYTRRFDCPSLSAAGLPVPKADIGRALELIPAEDAAIIREAAANIRDFHLRQKQNSWITTPAPGTTLGQLVLPVDRAGLYVPGGQGGETPLISSLLMNAIPAQVAGVGAICVVSPPRKDGTLNPYILATAAILGIDTIFMCGSAWAIAALAYGTASIPRVDVIAGPGNIFVTTAKRLLVGQVGIDMIAGPSEIAILADSTANPKWLAADMLSQAEHDPLASSILISADQQLLEEVKKELARQLPALPRQEIASKSLSEWSALIHVPDLEMGMDLINRLAPEHFELSVADPWALVGAVRNAGAVFMGHSTPEPVGDYFAGPNHVLPTLSTARFSSALSVDTFCKKTSLICTDQAYMNSHGSKVARLARLEGLEAHARSVEQRLENP</sequence>
<reference evidence="11 12" key="1">
    <citation type="journal article" date="2009" name="Stand. Genomic Sci.">
        <title>Complete genome sequence of Desulfomicrobium baculatum type strain (X).</title>
        <authorList>
            <person name="Copeland A."/>
            <person name="Spring S."/>
            <person name="Goker M."/>
            <person name="Schneider S."/>
            <person name="Lapidus A."/>
            <person name="Del Rio T.G."/>
            <person name="Tice H."/>
            <person name="Cheng J.F."/>
            <person name="Chen F."/>
            <person name="Nolan M."/>
            <person name="Bruce D."/>
            <person name="Goodwin L."/>
            <person name="Pitluck S."/>
            <person name="Ivanova N."/>
            <person name="Mavrommatis K."/>
            <person name="Ovchinnikova G."/>
            <person name="Pati A."/>
            <person name="Chen A."/>
            <person name="Palaniappan K."/>
            <person name="Land M."/>
            <person name="Hauser L."/>
            <person name="Chang Y.J."/>
            <person name="Jeffries C.C."/>
            <person name="Meincke L."/>
            <person name="Sims D."/>
            <person name="Brettin T."/>
            <person name="Detter J.C."/>
            <person name="Han C."/>
            <person name="Chain P."/>
            <person name="Bristow J."/>
            <person name="Eisen J.A."/>
            <person name="Markowitz V."/>
            <person name="Hugenholtz P."/>
            <person name="Kyrpides N.C."/>
            <person name="Klenk H.P."/>
            <person name="Lucas S."/>
        </authorList>
    </citation>
    <scope>NUCLEOTIDE SEQUENCE [LARGE SCALE GENOMIC DNA]</scope>
    <source>
        <strain evidence="12">DSM 4028 / VKM B-1378 / X</strain>
    </source>
</reference>
<evidence type="ECO:0000256" key="6">
    <source>
        <dbReference type="PIRNR" id="PIRNR000099"/>
    </source>
</evidence>
<dbReference type="UniPathway" id="UPA00031">
    <property type="reaction ID" value="UER00014"/>
</dbReference>
<comment type="caution">
    <text evidence="5">Lacks conserved residue(s) required for the propagation of feature annotation.</text>
</comment>
<dbReference type="AlphaFoldDB" id="C7LV94"/>
<evidence type="ECO:0000256" key="2">
    <source>
        <dbReference type="ARBA" id="ARBA00022723"/>
    </source>
</evidence>
<feature type="binding site" evidence="5 9">
    <location>
        <position position="267"/>
    </location>
    <ligand>
        <name>Zn(2+)</name>
        <dbReference type="ChEBI" id="CHEBI:29105"/>
    </ligand>
</feature>
<dbReference type="FunFam" id="3.40.50.1980:FF:000001">
    <property type="entry name" value="Histidinol dehydrogenase"/>
    <property type="match status" value="1"/>
</dbReference>
<dbReference type="Pfam" id="PF00815">
    <property type="entry name" value="Histidinol_dh"/>
    <property type="match status" value="1"/>
</dbReference>
<dbReference type="HOGENOM" id="CLU_006732_3_3_7"/>
<dbReference type="CDD" id="cd06572">
    <property type="entry name" value="Histidinol_dh"/>
    <property type="match status" value="1"/>
</dbReference>
<dbReference type="GO" id="GO:0005829">
    <property type="term" value="C:cytosol"/>
    <property type="evidence" value="ECO:0007669"/>
    <property type="project" value="TreeGrafter"/>
</dbReference>
<dbReference type="GO" id="GO:0000105">
    <property type="term" value="P:L-histidine biosynthetic process"/>
    <property type="evidence" value="ECO:0007669"/>
    <property type="project" value="UniProtKB-UniRule"/>
</dbReference>
<comment type="pathway">
    <text evidence="5">Amino-acid biosynthesis; L-histidine biosynthesis; L-histidine from 5-phospho-alpha-D-ribose 1-diphosphate: step 9/9.</text>
</comment>
<dbReference type="Gene3D" id="1.20.5.1300">
    <property type="match status" value="1"/>
</dbReference>
<keyword evidence="5" id="KW-0368">Histidine biosynthesis</keyword>
<dbReference type="GO" id="GO:0008270">
    <property type="term" value="F:zinc ion binding"/>
    <property type="evidence" value="ECO:0007669"/>
    <property type="project" value="UniProtKB-UniRule"/>
</dbReference>
<evidence type="ECO:0000256" key="7">
    <source>
        <dbReference type="PIRSR" id="PIRSR000099-1"/>
    </source>
</evidence>
<keyword evidence="3 5" id="KW-0862">Zinc</keyword>
<comment type="catalytic activity">
    <reaction evidence="5">
        <text>L-histidinol + 2 NAD(+) + H2O = L-histidine + 2 NADH + 3 H(+)</text>
        <dbReference type="Rhea" id="RHEA:20641"/>
        <dbReference type="ChEBI" id="CHEBI:15377"/>
        <dbReference type="ChEBI" id="CHEBI:15378"/>
        <dbReference type="ChEBI" id="CHEBI:57540"/>
        <dbReference type="ChEBI" id="CHEBI:57595"/>
        <dbReference type="ChEBI" id="CHEBI:57699"/>
        <dbReference type="ChEBI" id="CHEBI:57945"/>
        <dbReference type="EC" id="1.1.1.23"/>
    </reaction>
</comment>
<comment type="cofactor">
    <cofactor evidence="5 9">
        <name>Zn(2+)</name>
        <dbReference type="ChEBI" id="CHEBI:29105"/>
    </cofactor>
    <text evidence="5 9">Binds 1 zinc ion per subunit.</text>
</comment>
<evidence type="ECO:0000256" key="3">
    <source>
        <dbReference type="ARBA" id="ARBA00022833"/>
    </source>
</evidence>
<dbReference type="RefSeq" id="WP_012805521.1">
    <property type="nucleotide sequence ID" value="NC_013173.1"/>
</dbReference>
<evidence type="ECO:0000256" key="10">
    <source>
        <dbReference type="RuleBase" id="RU004175"/>
    </source>
</evidence>
<feature type="active site" description="Proton acceptor" evidence="5 7">
    <location>
        <position position="333"/>
    </location>
</feature>
<dbReference type="PANTHER" id="PTHR21256">
    <property type="entry name" value="HISTIDINOL DEHYDROGENASE HDH"/>
    <property type="match status" value="1"/>
</dbReference>
<name>C7LV94_DESBD</name>
<keyword evidence="5" id="KW-0028">Amino-acid biosynthesis</keyword>
<proteinExistence type="inferred from homology"/>
<dbReference type="PRINTS" id="PR00083">
    <property type="entry name" value="HOLDHDRGNASE"/>
</dbReference>
<keyword evidence="4 5" id="KW-0560">Oxidoreductase</keyword>
<dbReference type="PIRSF" id="PIRSF000099">
    <property type="entry name" value="Histidinol_dh"/>
    <property type="match status" value="1"/>
</dbReference>
<protein>
    <recommendedName>
        <fullName evidence="5">Histidinol dehydrogenase</fullName>
        <shortName evidence="5">HDH</shortName>
        <ecNumber evidence="5">1.1.1.23</ecNumber>
    </recommendedName>
</protein>
<keyword evidence="12" id="KW-1185">Reference proteome</keyword>
<feature type="binding site" evidence="5 8">
    <location>
        <position position="333"/>
    </location>
    <ligand>
        <name>substrate</name>
    </ligand>
</feature>
<dbReference type="KEGG" id="dba:Dbac_0309"/>
<dbReference type="eggNOG" id="COG0141">
    <property type="taxonomic scope" value="Bacteria"/>
</dbReference>
<accession>C7LV94</accession>
<keyword evidence="2 5" id="KW-0479">Metal-binding</keyword>
<feature type="binding site" evidence="5 8">
    <location>
        <position position="425"/>
    </location>
    <ligand>
        <name>substrate</name>
    </ligand>
</feature>
<feature type="binding site" evidence="5 9">
    <location>
        <position position="425"/>
    </location>
    <ligand>
        <name>Zn(2+)</name>
        <dbReference type="ChEBI" id="CHEBI:29105"/>
    </ligand>
</feature>
<evidence type="ECO:0000256" key="1">
    <source>
        <dbReference type="ARBA" id="ARBA00010178"/>
    </source>
</evidence>
<keyword evidence="5" id="KW-0520">NAD</keyword>
<organism evidence="11 12">
    <name type="scientific">Desulfomicrobium baculatum (strain DSM 4028 / VKM B-1378 / X)</name>
    <name type="common">Desulfovibrio baculatus</name>
    <dbReference type="NCBI Taxonomy" id="525897"/>
    <lineage>
        <taxon>Bacteria</taxon>
        <taxon>Pseudomonadati</taxon>
        <taxon>Thermodesulfobacteriota</taxon>
        <taxon>Desulfovibrionia</taxon>
        <taxon>Desulfovibrionales</taxon>
        <taxon>Desulfomicrobiaceae</taxon>
        <taxon>Desulfomicrobium</taxon>
    </lineage>
</organism>
<dbReference type="Gene3D" id="3.40.50.1980">
    <property type="entry name" value="Nitrogenase molybdenum iron protein domain"/>
    <property type="match status" value="2"/>
</dbReference>
<dbReference type="InterPro" id="IPR022695">
    <property type="entry name" value="Histidinol_DH_monofunct"/>
</dbReference>
<feature type="binding site" evidence="5 8">
    <location>
        <position position="242"/>
    </location>
    <ligand>
        <name>substrate</name>
    </ligand>
</feature>
<comment type="similarity">
    <text evidence="1 5 6 10">Belongs to the histidinol dehydrogenase family.</text>
</comment>
<dbReference type="GO" id="GO:0051287">
    <property type="term" value="F:NAD binding"/>
    <property type="evidence" value="ECO:0007669"/>
    <property type="project" value="InterPro"/>
</dbReference>
<evidence type="ECO:0000313" key="12">
    <source>
        <dbReference type="Proteomes" id="UP000002216"/>
    </source>
</evidence>
<dbReference type="PANTHER" id="PTHR21256:SF2">
    <property type="entry name" value="HISTIDINE BIOSYNTHESIS TRIFUNCTIONAL PROTEIN"/>
    <property type="match status" value="1"/>
</dbReference>
<dbReference type="HAMAP" id="MF_01024">
    <property type="entry name" value="HisD"/>
    <property type="match status" value="1"/>
</dbReference>
<evidence type="ECO:0000256" key="8">
    <source>
        <dbReference type="PIRSR" id="PIRSR000099-3"/>
    </source>
</evidence>
<feature type="binding site" evidence="5 8">
    <location>
        <position position="420"/>
    </location>
    <ligand>
        <name>substrate</name>
    </ligand>
</feature>
<comment type="function">
    <text evidence="5">Catalyzes the sequential NAD-dependent oxidations of L-histidinol to L-histidinaldehyde and then to L-histidine.</text>
</comment>
<gene>
    <name evidence="5" type="primary">hisD</name>
    <name evidence="11" type="ordered locus">Dbac_0309</name>
</gene>
<feature type="binding site" evidence="5 9">
    <location>
        <position position="366"/>
    </location>
    <ligand>
        <name>Zn(2+)</name>
        <dbReference type="ChEBI" id="CHEBI:29105"/>
    </ligand>
</feature>
<evidence type="ECO:0000256" key="4">
    <source>
        <dbReference type="ARBA" id="ARBA00023002"/>
    </source>
</evidence>
<evidence type="ECO:0000256" key="9">
    <source>
        <dbReference type="PIRSR" id="PIRSR000099-4"/>
    </source>
</evidence>
<dbReference type="InterPro" id="IPR016161">
    <property type="entry name" value="Ald_DH/histidinol_DH"/>
</dbReference>
<dbReference type="STRING" id="525897.Dbac_0309"/>
<evidence type="ECO:0000313" key="11">
    <source>
        <dbReference type="EMBL" id="ACU88436.1"/>
    </source>
</evidence>